<dbReference type="Gramene" id="AET2Gv20886500.4">
    <property type="protein sequence ID" value="AET2Gv20886500.4"/>
    <property type="gene ID" value="AET2Gv20886500"/>
</dbReference>
<proteinExistence type="predicted"/>
<sequence>MSGAEPSSAAAGAGAGAGNGQHAAVDIRAAAQQPEEPRQTSMSGPLNLRSDRRPPPAQRAFSRQVSLGSGVAVMGMDRGGRNGGRPGQRALPRSGKSLGVLNHSGGLGPDGAARRGGDFSMFRTKSTLSKQNSMLPSRIKEELDGVDLDHAEGQPAGRPADVDPLNKSVPAGRYFAALRGPELDEVRVRLRGHPAAQGRGVAVPAAVPDRLLRGLPGARQPGHPVGRAGGEPGDGVPPGDADDQRRRVAAGDGGAGGHVRHLRAQVRLLLRGHPARVLPPGARQLLLHAVHRRHVPRHRPPPRLRAGEAAPGRVVRVRGAAVRAGAQDLRAVAVGRQAEAVQGGQPVVAPLRGGQLRGRHPGGEGRVGGGRQVPVGHRRLPLHRRLRHALPAAAHQRGAAHGAAPCLLHVHRHAVRRQPRLGGHLRQLRRRRAHLLLHGALPLHVPRRAHQLLPWLPVLHRVVVVHVPHDDGVAGHRQVRRGRAVLHEQSPGAEPLPHVDDHGVAAARVDAPACFLLALAVPQRPRHRHHQGPAERRGEATRQGEEGRQEGERHQAVGQAGAALGRLLHHQEQLCRQGRRGENRL</sequence>
<organism evidence="2 3">
    <name type="scientific">Aegilops tauschii subsp. strangulata</name>
    <name type="common">Goatgrass</name>
    <dbReference type="NCBI Taxonomy" id="200361"/>
    <lineage>
        <taxon>Eukaryota</taxon>
        <taxon>Viridiplantae</taxon>
        <taxon>Streptophyta</taxon>
        <taxon>Embryophyta</taxon>
        <taxon>Tracheophyta</taxon>
        <taxon>Spermatophyta</taxon>
        <taxon>Magnoliopsida</taxon>
        <taxon>Liliopsida</taxon>
        <taxon>Poales</taxon>
        <taxon>Poaceae</taxon>
        <taxon>BOP clade</taxon>
        <taxon>Pooideae</taxon>
        <taxon>Triticodae</taxon>
        <taxon>Triticeae</taxon>
        <taxon>Triticinae</taxon>
        <taxon>Aegilops</taxon>
    </lineage>
</organism>
<evidence type="ECO:0000256" key="1">
    <source>
        <dbReference type="SAM" id="MobiDB-lite"/>
    </source>
</evidence>
<name>A0A453CLH9_AEGTS</name>
<accession>A0A453CLH9</accession>
<reference evidence="2" key="5">
    <citation type="journal article" date="2021" name="G3 (Bethesda)">
        <title>Aegilops tauschii genome assembly Aet v5.0 features greater sequence contiguity and improved annotation.</title>
        <authorList>
            <person name="Wang L."/>
            <person name="Zhu T."/>
            <person name="Rodriguez J.C."/>
            <person name="Deal K.R."/>
            <person name="Dubcovsky J."/>
            <person name="McGuire P.E."/>
            <person name="Lux T."/>
            <person name="Spannagl M."/>
            <person name="Mayer K.F.X."/>
            <person name="Baldrich P."/>
            <person name="Meyers B.C."/>
            <person name="Huo N."/>
            <person name="Gu Y.Q."/>
            <person name="Zhou H."/>
            <person name="Devos K.M."/>
            <person name="Bennetzen J.L."/>
            <person name="Unver T."/>
            <person name="Budak H."/>
            <person name="Gulick P.J."/>
            <person name="Galiba G."/>
            <person name="Kalapos B."/>
            <person name="Nelson D.R."/>
            <person name="Li P."/>
            <person name="You F.M."/>
            <person name="Luo M.C."/>
            <person name="Dvorak J."/>
        </authorList>
    </citation>
    <scope>NUCLEOTIDE SEQUENCE [LARGE SCALE GENOMIC DNA]</scope>
    <source>
        <strain evidence="2">cv. AL8/78</strain>
    </source>
</reference>
<evidence type="ECO:0000313" key="2">
    <source>
        <dbReference type="EnsemblPlants" id="AET2Gv20886500.4"/>
    </source>
</evidence>
<reference evidence="2" key="4">
    <citation type="submission" date="2019-03" db="UniProtKB">
        <authorList>
            <consortium name="EnsemblPlants"/>
        </authorList>
    </citation>
    <scope>IDENTIFICATION</scope>
</reference>
<reference evidence="3" key="2">
    <citation type="journal article" date="2017" name="Nat. Plants">
        <title>The Aegilops tauschii genome reveals multiple impacts of transposons.</title>
        <authorList>
            <person name="Zhao G."/>
            <person name="Zou C."/>
            <person name="Li K."/>
            <person name="Wang K."/>
            <person name="Li T."/>
            <person name="Gao L."/>
            <person name="Zhang X."/>
            <person name="Wang H."/>
            <person name="Yang Z."/>
            <person name="Liu X."/>
            <person name="Jiang W."/>
            <person name="Mao L."/>
            <person name="Kong X."/>
            <person name="Jiao Y."/>
            <person name="Jia J."/>
        </authorList>
    </citation>
    <scope>NUCLEOTIDE SEQUENCE [LARGE SCALE GENOMIC DNA]</scope>
    <source>
        <strain evidence="3">cv. AL8/78</strain>
    </source>
</reference>
<dbReference type="STRING" id="200361.A0A453CLH9"/>
<feature type="region of interest" description="Disordered" evidence="1">
    <location>
        <begin position="212"/>
        <end position="258"/>
    </location>
</feature>
<feature type="region of interest" description="Disordered" evidence="1">
    <location>
        <begin position="349"/>
        <end position="375"/>
    </location>
</feature>
<feature type="compositionally biased region" description="Basic and acidic residues" evidence="1">
    <location>
        <begin position="532"/>
        <end position="555"/>
    </location>
</feature>
<keyword evidence="3" id="KW-1185">Reference proteome</keyword>
<feature type="region of interest" description="Disordered" evidence="1">
    <location>
        <begin position="1"/>
        <end position="117"/>
    </location>
</feature>
<dbReference type="EnsemblPlants" id="AET2Gv20886500.4">
    <property type="protein sequence ID" value="AET2Gv20886500.4"/>
    <property type="gene ID" value="AET2Gv20886500"/>
</dbReference>
<feature type="compositionally biased region" description="Low complexity" evidence="1">
    <location>
        <begin position="1"/>
        <end position="12"/>
    </location>
</feature>
<evidence type="ECO:0000313" key="3">
    <source>
        <dbReference type="Proteomes" id="UP000015105"/>
    </source>
</evidence>
<dbReference type="AlphaFoldDB" id="A0A453CLH9"/>
<dbReference type="Proteomes" id="UP000015105">
    <property type="component" value="Chromosome 2D"/>
</dbReference>
<reference evidence="2" key="3">
    <citation type="journal article" date="2017" name="Nature">
        <title>Genome sequence of the progenitor of the wheat D genome Aegilops tauschii.</title>
        <authorList>
            <person name="Luo M.C."/>
            <person name="Gu Y.Q."/>
            <person name="Puiu D."/>
            <person name="Wang H."/>
            <person name="Twardziok S.O."/>
            <person name="Deal K.R."/>
            <person name="Huo N."/>
            <person name="Zhu T."/>
            <person name="Wang L."/>
            <person name="Wang Y."/>
            <person name="McGuire P.E."/>
            <person name="Liu S."/>
            <person name="Long H."/>
            <person name="Ramasamy R.K."/>
            <person name="Rodriguez J.C."/>
            <person name="Van S.L."/>
            <person name="Yuan L."/>
            <person name="Wang Z."/>
            <person name="Xia Z."/>
            <person name="Xiao L."/>
            <person name="Anderson O.D."/>
            <person name="Ouyang S."/>
            <person name="Liang Y."/>
            <person name="Zimin A.V."/>
            <person name="Pertea G."/>
            <person name="Qi P."/>
            <person name="Bennetzen J.L."/>
            <person name="Dai X."/>
            <person name="Dawson M.W."/>
            <person name="Muller H.G."/>
            <person name="Kugler K."/>
            <person name="Rivarola-Duarte L."/>
            <person name="Spannagl M."/>
            <person name="Mayer K.F.X."/>
            <person name="Lu F.H."/>
            <person name="Bevan M.W."/>
            <person name="Leroy P."/>
            <person name="Li P."/>
            <person name="You F.M."/>
            <person name="Sun Q."/>
            <person name="Liu Z."/>
            <person name="Lyons E."/>
            <person name="Wicker T."/>
            <person name="Salzberg S.L."/>
            <person name="Devos K.M."/>
            <person name="Dvorak J."/>
        </authorList>
    </citation>
    <scope>NUCLEOTIDE SEQUENCE [LARGE SCALE GENOMIC DNA]</scope>
    <source>
        <strain evidence="2">cv. AL8/78</strain>
    </source>
</reference>
<reference evidence="3" key="1">
    <citation type="journal article" date="2014" name="Science">
        <title>Ancient hybridizations among the ancestral genomes of bread wheat.</title>
        <authorList>
            <consortium name="International Wheat Genome Sequencing Consortium,"/>
            <person name="Marcussen T."/>
            <person name="Sandve S.R."/>
            <person name="Heier L."/>
            <person name="Spannagl M."/>
            <person name="Pfeifer M."/>
            <person name="Jakobsen K.S."/>
            <person name="Wulff B.B."/>
            <person name="Steuernagel B."/>
            <person name="Mayer K.F."/>
            <person name="Olsen O.A."/>
        </authorList>
    </citation>
    <scope>NUCLEOTIDE SEQUENCE [LARGE SCALE GENOMIC DNA]</scope>
    <source>
        <strain evidence="3">cv. AL8/78</strain>
    </source>
</reference>
<protein>
    <submittedName>
        <fullName evidence="2">Uncharacterized protein</fullName>
    </submittedName>
</protein>
<feature type="region of interest" description="Disordered" evidence="1">
    <location>
        <begin position="523"/>
        <end position="558"/>
    </location>
</feature>